<dbReference type="OrthoDB" id="9805416at2"/>
<dbReference type="PANTHER" id="PTHR10996">
    <property type="entry name" value="2-HYDROXYACID DEHYDROGENASE-RELATED"/>
    <property type="match status" value="1"/>
</dbReference>
<dbReference type="FunFam" id="3.40.50.720:FF:000203">
    <property type="entry name" value="D-3-phosphoglycerate dehydrogenase (SerA)"/>
    <property type="match status" value="1"/>
</dbReference>
<gene>
    <name evidence="7" type="ORF">E3W66_08905</name>
</gene>
<dbReference type="InterPro" id="IPR006140">
    <property type="entry name" value="D-isomer_DH_NAD-bd"/>
</dbReference>
<evidence type="ECO:0000256" key="4">
    <source>
        <dbReference type="RuleBase" id="RU003719"/>
    </source>
</evidence>
<dbReference type="InterPro" id="IPR050223">
    <property type="entry name" value="D-isomer_2-hydroxyacid_DH"/>
</dbReference>
<evidence type="ECO:0000256" key="2">
    <source>
        <dbReference type="ARBA" id="ARBA00023002"/>
    </source>
</evidence>
<dbReference type="CDD" id="cd05301">
    <property type="entry name" value="GDH"/>
    <property type="match status" value="1"/>
</dbReference>
<feature type="domain" description="D-isomer specific 2-hydroxyacid dehydrogenase NAD-binding" evidence="6">
    <location>
        <begin position="102"/>
        <end position="278"/>
    </location>
</feature>
<dbReference type="GO" id="GO:0030267">
    <property type="term" value="F:glyoxylate reductase (NADPH) activity"/>
    <property type="evidence" value="ECO:0007669"/>
    <property type="project" value="TreeGrafter"/>
</dbReference>
<dbReference type="EMBL" id="SPIA01000003">
    <property type="protein sequence ID" value="TFH67575.1"/>
    <property type="molecule type" value="Genomic_DNA"/>
</dbReference>
<dbReference type="InterPro" id="IPR036291">
    <property type="entry name" value="NAD(P)-bd_dom_sf"/>
</dbReference>
<reference evidence="7 8" key="1">
    <citation type="submission" date="2019-03" db="EMBL/GenBank/DDBJ databases">
        <title>Draft genome of Gammaproteobacteria bacterium LSUCC0057, a member of the SAR92 clade.</title>
        <authorList>
            <person name="Lanclos V.C."/>
            <person name="Doiron C."/>
            <person name="Henson M.W."/>
            <person name="Thrash J.C."/>
        </authorList>
    </citation>
    <scope>NUCLEOTIDE SEQUENCE [LARGE SCALE GENOMIC DNA]</scope>
    <source>
        <strain evidence="7 8">LSUCC0057</strain>
    </source>
</reference>
<evidence type="ECO:0000313" key="8">
    <source>
        <dbReference type="Proteomes" id="UP000298133"/>
    </source>
</evidence>
<name>A0A4Y8UFJ3_9GAMM</name>
<dbReference type="SUPFAM" id="SSF52283">
    <property type="entry name" value="Formate/glycerate dehydrogenase catalytic domain-like"/>
    <property type="match status" value="1"/>
</dbReference>
<dbReference type="PANTHER" id="PTHR10996:SF283">
    <property type="entry name" value="GLYOXYLATE_HYDROXYPYRUVATE REDUCTASE B"/>
    <property type="match status" value="1"/>
</dbReference>
<feature type="domain" description="D-isomer specific 2-hydroxyacid dehydrogenase catalytic" evidence="5">
    <location>
        <begin position="17"/>
        <end position="309"/>
    </location>
</feature>
<dbReference type="SUPFAM" id="SSF51735">
    <property type="entry name" value="NAD(P)-binding Rossmann-fold domains"/>
    <property type="match status" value="1"/>
</dbReference>
<dbReference type="GO" id="GO:0005829">
    <property type="term" value="C:cytosol"/>
    <property type="evidence" value="ECO:0007669"/>
    <property type="project" value="TreeGrafter"/>
</dbReference>
<evidence type="ECO:0000256" key="3">
    <source>
        <dbReference type="ARBA" id="ARBA00023027"/>
    </source>
</evidence>
<sequence>MHTILVTTALLPRAFTDSLQQFGEVRLAHDYSGELWSGVTIVLATVMDALQAEQIAAMPESVQLIANIGVGTDNIDLAAAAARGIAVSNTPVVTEDTADLAMALLLDTCRRLSAGERFLRADQWLQAQGKLGVRVHSKKLGIVGFGDIGQALARRARGFNMEIFYWGPRRKEAAEQALGATYIDSLEALVGAVDMVSLNCPLTAETHHLVDAALLDKFPAHSVLINTGRGPLIDEQALVAALQAGKLAAAGLDVFEHEPEVTAALKTMDNVVLTPHIGSATAECRGDMVRRAAGNIAQFVQQGTLIDKVA</sequence>
<dbReference type="InterPro" id="IPR006139">
    <property type="entry name" value="D-isomer_2_OHA_DH_cat_dom"/>
</dbReference>
<evidence type="ECO:0000259" key="5">
    <source>
        <dbReference type="Pfam" id="PF00389"/>
    </source>
</evidence>
<evidence type="ECO:0000256" key="1">
    <source>
        <dbReference type="ARBA" id="ARBA00005854"/>
    </source>
</evidence>
<keyword evidence="8" id="KW-1185">Reference proteome</keyword>
<dbReference type="Pfam" id="PF02826">
    <property type="entry name" value="2-Hacid_dh_C"/>
    <property type="match status" value="1"/>
</dbReference>
<dbReference type="AlphaFoldDB" id="A0A4Y8UFJ3"/>
<evidence type="ECO:0000313" key="7">
    <source>
        <dbReference type="EMBL" id="TFH67575.1"/>
    </source>
</evidence>
<accession>A0A4Y8UFJ3</accession>
<protein>
    <submittedName>
        <fullName evidence="7">D-glycerate dehydrogenase</fullName>
    </submittedName>
</protein>
<evidence type="ECO:0000259" key="6">
    <source>
        <dbReference type="Pfam" id="PF02826"/>
    </source>
</evidence>
<dbReference type="GO" id="GO:0051287">
    <property type="term" value="F:NAD binding"/>
    <property type="evidence" value="ECO:0007669"/>
    <property type="project" value="InterPro"/>
</dbReference>
<comment type="caution">
    <text evidence="7">The sequence shown here is derived from an EMBL/GenBank/DDBJ whole genome shotgun (WGS) entry which is preliminary data.</text>
</comment>
<organism evidence="7 8">
    <name type="scientific">Gammaproteobacteria bacterium LSUCC0057</name>
    <dbReference type="NCBI Taxonomy" id="2559237"/>
    <lineage>
        <taxon>Bacteria</taxon>
        <taxon>Pseudomonadati</taxon>
        <taxon>Pseudomonadota</taxon>
        <taxon>Gammaproteobacteria</taxon>
        <taxon>Cellvibrionales</taxon>
        <taxon>Porticoccaceae</taxon>
        <taxon>SAR92 clade</taxon>
    </lineage>
</organism>
<dbReference type="Gene3D" id="3.40.50.720">
    <property type="entry name" value="NAD(P)-binding Rossmann-like Domain"/>
    <property type="match status" value="2"/>
</dbReference>
<dbReference type="Proteomes" id="UP000298133">
    <property type="component" value="Unassembled WGS sequence"/>
</dbReference>
<comment type="similarity">
    <text evidence="1 4">Belongs to the D-isomer specific 2-hydroxyacid dehydrogenase family.</text>
</comment>
<dbReference type="GO" id="GO:0016618">
    <property type="term" value="F:hydroxypyruvate reductase [NAD(P)H] activity"/>
    <property type="evidence" value="ECO:0007669"/>
    <property type="project" value="TreeGrafter"/>
</dbReference>
<dbReference type="Pfam" id="PF00389">
    <property type="entry name" value="2-Hacid_dh"/>
    <property type="match status" value="1"/>
</dbReference>
<proteinExistence type="inferred from homology"/>
<keyword evidence="3" id="KW-0520">NAD</keyword>
<keyword evidence="2 4" id="KW-0560">Oxidoreductase</keyword>